<dbReference type="Proteomes" id="UP001180020">
    <property type="component" value="Unassembled WGS sequence"/>
</dbReference>
<evidence type="ECO:0000313" key="4">
    <source>
        <dbReference type="EMBL" id="KAK1326924.1"/>
    </source>
</evidence>
<evidence type="ECO:0000259" key="3">
    <source>
        <dbReference type="Pfam" id="PF04783"/>
    </source>
</evidence>
<dbReference type="PANTHER" id="PTHR21450:SF17">
    <property type="entry name" value="OS09G0542500 PROTEIN"/>
    <property type="match status" value="1"/>
</dbReference>
<feature type="domain" description="DUF630" evidence="3">
    <location>
        <begin position="15"/>
        <end position="65"/>
    </location>
</feature>
<dbReference type="InterPro" id="IPR006867">
    <property type="entry name" value="DUF632"/>
</dbReference>
<accession>A0AAV9FPY0</accession>
<feature type="compositionally biased region" description="Acidic residues" evidence="1">
    <location>
        <begin position="174"/>
        <end position="189"/>
    </location>
</feature>
<evidence type="ECO:0008006" key="6">
    <source>
        <dbReference type="Google" id="ProtNLM"/>
    </source>
</evidence>
<reference evidence="4" key="1">
    <citation type="journal article" date="2023" name="Nat. Commun.">
        <title>Diploid and tetraploid genomes of Acorus and the evolution of monocots.</title>
        <authorList>
            <person name="Ma L."/>
            <person name="Liu K.W."/>
            <person name="Li Z."/>
            <person name="Hsiao Y.Y."/>
            <person name="Qi Y."/>
            <person name="Fu T."/>
            <person name="Tang G.D."/>
            <person name="Zhang D."/>
            <person name="Sun W.H."/>
            <person name="Liu D.K."/>
            <person name="Li Y."/>
            <person name="Chen G.Z."/>
            <person name="Liu X.D."/>
            <person name="Liao X.Y."/>
            <person name="Jiang Y.T."/>
            <person name="Yu X."/>
            <person name="Hao Y."/>
            <person name="Huang J."/>
            <person name="Zhao X.W."/>
            <person name="Ke S."/>
            <person name="Chen Y.Y."/>
            <person name="Wu W.L."/>
            <person name="Hsu J.L."/>
            <person name="Lin Y.F."/>
            <person name="Huang M.D."/>
            <person name="Li C.Y."/>
            <person name="Huang L."/>
            <person name="Wang Z.W."/>
            <person name="Zhao X."/>
            <person name="Zhong W.Y."/>
            <person name="Peng D.H."/>
            <person name="Ahmad S."/>
            <person name="Lan S."/>
            <person name="Zhang J.S."/>
            <person name="Tsai W.C."/>
            <person name="Van de Peer Y."/>
            <person name="Liu Z.J."/>
        </authorList>
    </citation>
    <scope>NUCLEOTIDE SEQUENCE</scope>
    <source>
        <strain evidence="4">CP</strain>
    </source>
</reference>
<gene>
    <name evidence="4" type="ORF">QJS10_CPA01g00351</name>
</gene>
<keyword evidence="5" id="KW-1185">Reference proteome</keyword>
<dbReference type="AlphaFoldDB" id="A0AAV9FPY0"/>
<dbReference type="Pfam" id="PF04782">
    <property type="entry name" value="DUF632"/>
    <property type="match status" value="1"/>
</dbReference>
<dbReference type="PANTHER" id="PTHR21450">
    <property type="entry name" value="PROTEIN ALTERED PHOSPHATE STARVATION RESPONSE 1"/>
    <property type="match status" value="1"/>
</dbReference>
<feature type="domain" description="DUF632" evidence="2">
    <location>
        <begin position="221"/>
        <end position="545"/>
    </location>
</feature>
<dbReference type="EMBL" id="JAUJYO010000001">
    <property type="protein sequence ID" value="KAK1326924.1"/>
    <property type="molecule type" value="Genomic_DNA"/>
</dbReference>
<dbReference type="InterPro" id="IPR006868">
    <property type="entry name" value="DUF630"/>
</dbReference>
<dbReference type="Pfam" id="PF04783">
    <property type="entry name" value="DUF630"/>
    <property type="match status" value="1"/>
</dbReference>
<reference evidence="4" key="2">
    <citation type="submission" date="2023-06" db="EMBL/GenBank/DDBJ databases">
        <authorList>
            <person name="Ma L."/>
            <person name="Liu K.-W."/>
            <person name="Li Z."/>
            <person name="Hsiao Y.-Y."/>
            <person name="Qi Y."/>
            <person name="Fu T."/>
            <person name="Tang G."/>
            <person name="Zhang D."/>
            <person name="Sun W.-H."/>
            <person name="Liu D.-K."/>
            <person name="Li Y."/>
            <person name="Chen G.-Z."/>
            <person name="Liu X.-D."/>
            <person name="Liao X.-Y."/>
            <person name="Jiang Y.-T."/>
            <person name="Yu X."/>
            <person name="Hao Y."/>
            <person name="Huang J."/>
            <person name="Zhao X.-W."/>
            <person name="Ke S."/>
            <person name="Chen Y.-Y."/>
            <person name="Wu W.-L."/>
            <person name="Hsu J.-L."/>
            <person name="Lin Y.-F."/>
            <person name="Huang M.-D."/>
            <person name="Li C.-Y."/>
            <person name="Huang L."/>
            <person name="Wang Z.-W."/>
            <person name="Zhao X."/>
            <person name="Zhong W.-Y."/>
            <person name="Peng D.-H."/>
            <person name="Ahmad S."/>
            <person name="Lan S."/>
            <person name="Zhang J.-S."/>
            <person name="Tsai W.-C."/>
            <person name="Van De Peer Y."/>
            <person name="Liu Z.-J."/>
        </authorList>
    </citation>
    <scope>NUCLEOTIDE SEQUENCE</scope>
    <source>
        <strain evidence="4">CP</strain>
        <tissue evidence="4">Leaves</tissue>
    </source>
</reference>
<comment type="caution">
    <text evidence="4">The sequence shown here is derived from an EMBL/GenBank/DDBJ whole genome shotgun (WGS) entry which is preliminary data.</text>
</comment>
<sequence length="709" mass="80583">MDGPCASSARHLVGAEDEAVELLRERKRLLKSAVDRRYALAEAHNKYTLSLHAVADALRLFVTRHSSPSLPLSLPPPSSPPSAVEDGDPPPPEPSKPSPTTTTASLEGQEREELLKGYVFTGMPPTPPSPMRDFAGWDFFNPFEGVRGAEEMVRGEEEEEEVMRVVREKEGIPELEEEGEGEEGTDGGDELVRVMDGCGEGDGEGEKGLTVVDEPERERELLEALKDVEDHFIRAYDCGKEVSRMLEANRFHLQSGFDEIKDNSSKIIHAITWHRSFSSQSSSSSYKSSLASSLKDSSWTEYKNKLFEDYGGMESGSHSQTLGRLYAWEKKLYEEVKVGDDSRRIYERKCSQLRSHEVKGYDSQSVDKTRAAVKDLHTRIWVTIRTAETISKRIEKLRDEELQPQLIELLHGLMRTWKIMLESHESQNQIMLEVKTFTCPSHGKFCNDMHRIATLQLEVELQNWRTNFISYIIAQRAYVEALAGWLDKFIMPQVEFYSGGRSSAPTYRIGAPPVLVICHDWLNSLKKLPDKAVSFSIRRFDRDVRILLVKQSEEQQQKRKVEGLARELDKRVHTFQRTENKVLESKLSETKSEQDIRQQVEILAGRKELVEISRKKLDVERAKHNDCVQETQRVTLNGFRTGLASIFESLTDFSKASLKMYADVLESFEKAKLAEEKDKSDSKRDQKGTPCLHLQGVTVTKQLSSLVVK</sequence>
<feature type="region of interest" description="Disordered" evidence="1">
    <location>
        <begin position="67"/>
        <end position="109"/>
    </location>
</feature>
<name>A0AAV9FPY0_ACOCL</name>
<protein>
    <recommendedName>
        <fullName evidence="6">Nitrate regulatory gene2 protein</fullName>
    </recommendedName>
</protein>
<evidence type="ECO:0000313" key="5">
    <source>
        <dbReference type="Proteomes" id="UP001180020"/>
    </source>
</evidence>
<evidence type="ECO:0000259" key="2">
    <source>
        <dbReference type="Pfam" id="PF04782"/>
    </source>
</evidence>
<organism evidence="4 5">
    <name type="scientific">Acorus calamus</name>
    <name type="common">Sweet flag</name>
    <dbReference type="NCBI Taxonomy" id="4465"/>
    <lineage>
        <taxon>Eukaryota</taxon>
        <taxon>Viridiplantae</taxon>
        <taxon>Streptophyta</taxon>
        <taxon>Embryophyta</taxon>
        <taxon>Tracheophyta</taxon>
        <taxon>Spermatophyta</taxon>
        <taxon>Magnoliopsida</taxon>
        <taxon>Liliopsida</taxon>
        <taxon>Acoraceae</taxon>
        <taxon>Acorus</taxon>
    </lineage>
</organism>
<feature type="region of interest" description="Disordered" evidence="1">
    <location>
        <begin position="174"/>
        <end position="215"/>
    </location>
</feature>
<evidence type="ECO:0000256" key="1">
    <source>
        <dbReference type="SAM" id="MobiDB-lite"/>
    </source>
</evidence>
<proteinExistence type="predicted"/>